<sequence>MPTDPTPAVLIELRCPECDRAPIMVAREPTDPPEATVVKILCHRCDTGGNKTESVTYA</sequence>
<gene>
    <name evidence="1" type="ORF">LCGC14_0521170</name>
</gene>
<evidence type="ECO:0000313" key="1">
    <source>
        <dbReference type="EMBL" id="KKN61529.1"/>
    </source>
</evidence>
<proteinExistence type="predicted"/>
<organism evidence="1">
    <name type="scientific">marine sediment metagenome</name>
    <dbReference type="NCBI Taxonomy" id="412755"/>
    <lineage>
        <taxon>unclassified sequences</taxon>
        <taxon>metagenomes</taxon>
        <taxon>ecological metagenomes</taxon>
    </lineage>
</organism>
<dbReference type="EMBL" id="LAZR01000655">
    <property type="protein sequence ID" value="KKN61529.1"/>
    <property type="molecule type" value="Genomic_DNA"/>
</dbReference>
<dbReference type="AlphaFoldDB" id="A0A0F9S388"/>
<name>A0A0F9S388_9ZZZZ</name>
<protein>
    <submittedName>
        <fullName evidence="1">Uncharacterized protein</fullName>
    </submittedName>
</protein>
<reference evidence="1" key="1">
    <citation type="journal article" date="2015" name="Nature">
        <title>Complex archaea that bridge the gap between prokaryotes and eukaryotes.</title>
        <authorList>
            <person name="Spang A."/>
            <person name="Saw J.H."/>
            <person name="Jorgensen S.L."/>
            <person name="Zaremba-Niedzwiedzka K."/>
            <person name="Martijn J."/>
            <person name="Lind A.E."/>
            <person name="van Eijk R."/>
            <person name="Schleper C."/>
            <person name="Guy L."/>
            <person name="Ettema T.J."/>
        </authorList>
    </citation>
    <scope>NUCLEOTIDE SEQUENCE</scope>
</reference>
<accession>A0A0F9S388</accession>
<comment type="caution">
    <text evidence="1">The sequence shown here is derived from an EMBL/GenBank/DDBJ whole genome shotgun (WGS) entry which is preliminary data.</text>
</comment>